<accession>A0ACC2HFW6</accession>
<comment type="caution">
    <text evidence="1">The sequence shown here is derived from an EMBL/GenBank/DDBJ whole genome shotgun (WGS) entry which is preliminary data.</text>
</comment>
<proteinExistence type="predicted"/>
<name>A0ACC2HFW6_DALPE</name>
<dbReference type="Proteomes" id="UP001157502">
    <property type="component" value="Chromosome 3"/>
</dbReference>
<gene>
    <name evidence="1" type="ORF">DPEC_G00039750</name>
</gene>
<sequence>MQSWVQCCFYFGRVGRCPARCSGRESKIDIPIALGWLFSNSLMARFNMKGKGTKGKTALEKTKVYIAIQDGLMTCDAAATEGIIRMHAAEHLKHHKEVELAETLKTNLLVLIVF</sequence>
<reference evidence="1" key="1">
    <citation type="submission" date="2021-05" db="EMBL/GenBank/DDBJ databases">
        <authorList>
            <person name="Pan Q."/>
            <person name="Jouanno E."/>
            <person name="Zahm M."/>
            <person name="Klopp C."/>
            <person name="Cabau C."/>
            <person name="Louis A."/>
            <person name="Berthelot C."/>
            <person name="Parey E."/>
            <person name="Roest Crollius H."/>
            <person name="Montfort J."/>
            <person name="Robinson-Rechavi M."/>
            <person name="Bouchez O."/>
            <person name="Lampietro C."/>
            <person name="Lopez Roques C."/>
            <person name="Donnadieu C."/>
            <person name="Postlethwait J."/>
            <person name="Bobe J."/>
            <person name="Dillon D."/>
            <person name="Chandos A."/>
            <person name="von Hippel F."/>
            <person name="Guiguen Y."/>
        </authorList>
    </citation>
    <scope>NUCLEOTIDE SEQUENCE</scope>
    <source>
        <strain evidence="1">YG-Jan2019</strain>
    </source>
</reference>
<dbReference type="EMBL" id="CM055730">
    <property type="protein sequence ID" value="KAJ8014393.1"/>
    <property type="molecule type" value="Genomic_DNA"/>
</dbReference>
<organism evidence="1 2">
    <name type="scientific">Dallia pectoralis</name>
    <name type="common">Alaska blackfish</name>
    <dbReference type="NCBI Taxonomy" id="75939"/>
    <lineage>
        <taxon>Eukaryota</taxon>
        <taxon>Metazoa</taxon>
        <taxon>Chordata</taxon>
        <taxon>Craniata</taxon>
        <taxon>Vertebrata</taxon>
        <taxon>Euteleostomi</taxon>
        <taxon>Actinopterygii</taxon>
        <taxon>Neopterygii</taxon>
        <taxon>Teleostei</taxon>
        <taxon>Protacanthopterygii</taxon>
        <taxon>Esociformes</taxon>
        <taxon>Umbridae</taxon>
        <taxon>Dallia</taxon>
    </lineage>
</organism>
<evidence type="ECO:0000313" key="1">
    <source>
        <dbReference type="EMBL" id="KAJ8014393.1"/>
    </source>
</evidence>
<keyword evidence="2" id="KW-1185">Reference proteome</keyword>
<protein>
    <submittedName>
        <fullName evidence="1">Uncharacterized protein</fullName>
    </submittedName>
</protein>
<evidence type="ECO:0000313" key="2">
    <source>
        <dbReference type="Proteomes" id="UP001157502"/>
    </source>
</evidence>